<sequence>MKKGLMTGSVFCFPSWQPSESVRKSMAFQ</sequence>
<proteinExistence type="predicted"/>
<dbReference type="EMBL" id="GBXM01056150">
    <property type="protein sequence ID" value="JAH52427.1"/>
    <property type="molecule type" value="Transcribed_RNA"/>
</dbReference>
<accession>A0A0E9TG56</accession>
<reference evidence="1" key="1">
    <citation type="submission" date="2014-11" db="EMBL/GenBank/DDBJ databases">
        <authorList>
            <person name="Amaro Gonzalez C."/>
        </authorList>
    </citation>
    <scope>NUCLEOTIDE SEQUENCE</scope>
</reference>
<evidence type="ECO:0000313" key="1">
    <source>
        <dbReference type="EMBL" id="JAH52427.1"/>
    </source>
</evidence>
<reference evidence="1" key="2">
    <citation type="journal article" date="2015" name="Fish Shellfish Immunol.">
        <title>Early steps in the European eel (Anguilla anguilla)-Vibrio vulnificus interaction in the gills: Role of the RtxA13 toxin.</title>
        <authorList>
            <person name="Callol A."/>
            <person name="Pajuelo D."/>
            <person name="Ebbesson L."/>
            <person name="Teles M."/>
            <person name="MacKenzie S."/>
            <person name="Amaro C."/>
        </authorList>
    </citation>
    <scope>NUCLEOTIDE SEQUENCE</scope>
</reference>
<dbReference type="AlphaFoldDB" id="A0A0E9TG56"/>
<protein>
    <submittedName>
        <fullName evidence="1">Uncharacterized protein</fullName>
    </submittedName>
</protein>
<organism evidence="1">
    <name type="scientific">Anguilla anguilla</name>
    <name type="common">European freshwater eel</name>
    <name type="synonym">Muraena anguilla</name>
    <dbReference type="NCBI Taxonomy" id="7936"/>
    <lineage>
        <taxon>Eukaryota</taxon>
        <taxon>Metazoa</taxon>
        <taxon>Chordata</taxon>
        <taxon>Craniata</taxon>
        <taxon>Vertebrata</taxon>
        <taxon>Euteleostomi</taxon>
        <taxon>Actinopterygii</taxon>
        <taxon>Neopterygii</taxon>
        <taxon>Teleostei</taxon>
        <taxon>Anguilliformes</taxon>
        <taxon>Anguillidae</taxon>
        <taxon>Anguilla</taxon>
    </lineage>
</organism>
<name>A0A0E9TG56_ANGAN</name>